<gene>
    <name evidence="2" type="ORF">HMPREF9629_00603</name>
</gene>
<feature type="transmembrane region" description="Helical" evidence="1">
    <location>
        <begin position="65"/>
        <end position="82"/>
    </location>
</feature>
<keyword evidence="1" id="KW-0812">Transmembrane</keyword>
<keyword evidence="1" id="KW-1133">Transmembrane helix</keyword>
<keyword evidence="1" id="KW-0472">Membrane</keyword>
<organism evidence="2 3">
    <name type="scientific">Peptoanaerobacter stomatis</name>
    <dbReference type="NCBI Taxonomy" id="796937"/>
    <lineage>
        <taxon>Bacteria</taxon>
        <taxon>Bacillati</taxon>
        <taxon>Bacillota</taxon>
        <taxon>Clostridia</taxon>
        <taxon>Peptostreptococcales</taxon>
        <taxon>Filifactoraceae</taxon>
        <taxon>Peptoanaerobacter</taxon>
    </lineage>
</organism>
<dbReference type="BioCyc" id="EBAC796937-HMP:GMGH-605-MONOMER"/>
<dbReference type="EMBL" id="AFZE01000056">
    <property type="protein sequence ID" value="EHL11066.1"/>
    <property type="molecule type" value="Genomic_DNA"/>
</dbReference>
<evidence type="ECO:0008006" key="4">
    <source>
        <dbReference type="Google" id="ProtNLM"/>
    </source>
</evidence>
<evidence type="ECO:0000256" key="1">
    <source>
        <dbReference type="SAM" id="Phobius"/>
    </source>
</evidence>
<dbReference type="Proteomes" id="UP000006437">
    <property type="component" value="Unassembled WGS sequence"/>
</dbReference>
<evidence type="ECO:0000313" key="3">
    <source>
        <dbReference type="Proteomes" id="UP000006437"/>
    </source>
</evidence>
<evidence type="ECO:0000313" key="2">
    <source>
        <dbReference type="EMBL" id="EHL11066.1"/>
    </source>
</evidence>
<accession>G9X2J6</accession>
<dbReference type="Pfam" id="PF10779">
    <property type="entry name" value="XhlA"/>
    <property type="match status" value="1"/>
</dbReference>
<dbReference type="HOGENOM" id="CLU_191307_0_0_9"/>
<dbReference type="AlphaFoldDB" id="G9X2J6"/>
<name>G9X2J6_9FIRM</name>
<comment type="caution">
    <text evidence="2">The sequence shown here is derived from an EMBL/GenBank/DDBJ whole genome shotgun (WGS) entry which is preliminary data.</text>
</comment>
<proteinExistence type="predicted"/>
<dbReference type="RefSeq" id="WP_009524839.1">
    <property type="nucleotide sequence ID" value="NZ_JH414548.1"/>
</dbReference>
<sequence length="88" mass="10461">MNENQHNEICDERHRRIEERLTDNKNRLNNHAERIKALEEFRAGTDQKIDNLIDKMNSLIVTMRWLMGLFGSAFVGFFFYAVQQGVFK</sequence>
<reference evidence="2 3" key="1">
    <citation type="submission" date="2011-08" db="EMBL/GenBank/DDBJ databases">
        <title>The Genome Sequence of Eubacteriaceae bacterium ACC19a.</title>
        <authorList>
            <consortium name="The Broad Institute Genome Sequencing Platform"/>
            <person name="Earl A."/>
            <person name="Ward D."/>
            <person name="Feldgarden M."/>
            <person name="Gevers D."/>
            <person name="Sizova M."/>
            <person name="Hazen A."/>
            <person name="Epstein S."/>
            <person name="Young S.K."/>
            <person name="Zeng Q."/>
            <person name="Gargeya S."/>
            <person name="Fitzgerald M."/>
            <person name="Haas B."/>
            <person name="Abouelleil A."/>
            <person name="Alvarado L."/>
            <person name="Arachchi H.M."/>
            <person name="Berlin A."/>
            <person name="Brown A."/>
            <person name="Chapman S.B."/>
            <person name="Chen Z."/>
            <person name="Dunbar C."/>
            <person name="Freedman E."/>
            <person name="Gearin G."/>
            <person name="Gellesch M."/>
            <person name="Goldberg J."/>
            <person name="Griggs A."/>
            <person name="Gujja S."/>
            <person name="Heiman D."/>
            <person name="Howarth C."/>
            <person name="Larson L."/>
            <person name="Lui A."/>
            <person name="MacDonald P.J.P."/>
            <person name="Montmayeur A."/>
            <person name="Murphy C."/>
            <person name="Neiman D."/>
            <person name="Pearson M."/>
            <person name="Priest M."/>
            <person name="Roberts A."/>
            <person name="Saif S."/>
            <person name="Shea T."/>
            <person name="Shenoy N."/>
            <person name="Sisk P."/>
            <person name="Stolte C."/>
            <person name="Sykes S."/>
            <person name="Wortman J."/>
            <person name="Nusbaum C."/>
            <person name="Birren B."/>
        </authorList>
    </citation>
    <scope>NUCLEOTIDE SEQUENCE [LARGE SCALE GENOMIC DNA]</scope>
    <source>
        <strain evidence="2 3">ACC19a</strain>
    </source>
</reference>
<protein>
    <recommendedName>
        <fullName evidence="4">Hemolysin XhlA</fullName>
    </recommendedName>
</protein>
<dbReference type="InterPro" id="IPR019715">
    <property type="entry name" value="Haemolysin_XhlA"/>
</dbReference>